<name>A0A653L914_AERVE</name>
<feature type="compositionally biased region" description="Basic and acidic residues" evidence="1">
    <location>
        <begin position="70"/>
        <end position="82"/>
    </location>
</feature>
<reference evidence="2 3" key="1">
    <citation type="submission" date="2019-10" db="EMBL/GenBank/DDBJ databases">
        <authorList>
            <person name="Karimi E."/>
        </authorList>
    </citation>
    <scope>NUCLEOTIDE SEQUENCE [LARGE SCALE GENOMIC DNA]</scope>
    <source>
        <strain evidence="2">Aeromonas sp. 8C</strain>
    </source>
</reference>
<evidence type="ECO:0000256" key="1">
    <source>
        <dbReference type="SAM" id="MobiDB-lite"/>
    </source>
</evidence>
<sequence>MDGLELGRRQKSGGIALIRLDLIRLAQLFEQPDDALGAGFVQVVQDYHNDLDSVAGWGIRAGEGGGSSAVKKERADARSLYH</sequence>
<evidence type="ECO:0000313" key="2">
    <source>
        <dbReference type="EMBL" id="VXA88095.1"/>
    </source>
</evidence>
<evidence type="ECO:0000313" key="3">
    <source>
        <dbReference type="Proteomes" id="UP000439123"/>
    </source>
</evidence>
<dbReference type="AlphaFoldDB" id="A0A653L914"/>
<dbReference type="Proteomes" id="UP000439123">
    <property type="component" value="Unassembled WGS sequence"/>
</dbReference>
<gene>
    <name evidence="2" type="ORF">AERO8C_50562</name>
</gene>
<dbReference type="EMBL" id="CABWLC010000018">
    <property type="protein sequence ID" value="VXA88095.1"/>
    <property type="molecule type" value="Genomic_DNA"/>
</dbReference>
<accession>A0A653L914</accession>
<feature type="region of interest" description="Disordered" evidence="1">
    <location>
        <begin position="62"/>
        <end position="82"/>
    </location>
</feature>
<proteinExistence type="predicted"/>
<organism evidence="2 3">
    <name type="scientific">Aeromonas veronii</name>
    <dbReference type="NCBI Taxonomy" id="654"/>
    <lineage>
        <taxon>Bacteria</taxon>
        <taxon>Pseudomonadati</taxon>
        <taxon>Pseudomonadota</taxon>
        <taxon>Gammaproteobacteria</taxon>
        <taxon>Aeromonadales</taxon>
        <taxon>Aeromonadaceae</taxon>
        <taxon>Aeromonas</taxon>
    </lineage>
</organism>
<protein>
    <submittedName>
        <fullName evidence="2">Uncharacterized protein</fullName>
    </submittedName>
</protein>